<keyword evidence="5" id="KW-0862">Zinc</keyword>
<protein>
    <submittedName>
        <fullName evidence="12">Cation transporter</fullName>
    </submittedName>
</protein>
<dbReference type="PANTHER" id="PTHR11562">
    <property type="entry name" value="CATION EFFLUX PROTEIN/ ZINC TRANSPORTER"/>
    <property type="match status" value="1"/>
</dbReference>
<evidence type="ECO:0000256" key="5">
    <source>
        <dbReference type="ARBA" id="ARBA00022906"/>
    </source>
</evidence>
<feature type="transmembrane region" description="Helical" evidence="9">
    <location>
        <begin position="151"/>
        <end position="169"/>
    </location>
</feature>
<keyword evidence="5" id="KW-0864">Zinc transport</keyword>
<evidence type="ECO:0000256" key="7">
    <source>
        <dbReference type="ARBA" id="ARBA00023065"/>
    </source>
</evidence>
<evidence type="ECO:0000256" key="1">
    <source>
        <dbReference type="ARBA" id="ARBA00004141"/>
    </source>
</evidence>
<dbReference type="PANTHER" id="PTHR11562:SF17">
    <property type="entry name" value="RE54080P-RELATED"/>
    <property type="match status" value="1"/>
</dbReference>
<accession>A0A501WGQ7</accession>
<dbReference type="InterPro" id="IPR027469">
    <property type="entry name" value="Cation_efflux_TMD_sf"/>
</dbReference>
<feature type="transmembrane region" description="Helical" evidence="9">
    <location>
        <begin position="12"/>
        <end position="30"/>
    </location>
</feature>
<evidence type="ECO:0000313" key="13">
    <source>
        <dbReference type="Proteomes" id="UP000316727"/>
    </source>
</evidence>
<dbReference type="RefSeq" id="WP_140618993.1">
    <property type="nucleotide sequence ID" value="NZ_VFRQ01000001.1"/>
</dbReference>
<keyword evidence="7" id="KW-0406">Ion transport</keyword>
<proteinExistence type="inferred from homology"/>
<dbReference type="Pfam" id="PF16916">
    <property type="entry name" value="ZT_dimer"/>
    <property type="match status" value="1"/>
</dbReference>
<evidence type="ECO:0000256" key="9">
    <source>
        <dbReference type="SAM" id="Phobius"/>
    </source>
</evidence>
<dbReference type="GO" id="GO:0005385">
    <property type="term" value="F:zinc ion transmembrane transporter activity"/>
    <property type="evidence" value="ECO:0007669"/>
    <property type="project" value="TreeGrafter"/>
</dbReference>
<dbReference type="InterPro" id="IPR050681">
    <property type="entry name" value="CDF/SLC30A"/>
</dbReference>
<dbReference type="InterPro" id="IPR058533">
    <property type="entry name" value="Cation_efflux_TM"/>
</dbReference>
<feature type="transmembrane region" description="Helical" evidence="9">
    <location>
        <begin position="175"/>
        <end position="193"/>
    </location>
</feature>
<comment type="similarity">
    <text evidence="2">Belongs to the cation diffusion facilitator (CDF) transporter (TC 2.A.4) family. SLC30A subfamily.</text>
</comment>
<dbReference type="Gene3D" id="1.20.1510.10">
    <property type="entry name" value="Cation efflux protein transmembrane domain"/>
    <property type="match status" value="1"/>
</dbReference>
<dbReference type="NCBIfam" id="TIGR01297">
    <property type="entry name" value="CDF"/>
    <property type="match status" value="1"/>
</dbReference>
<evidence type="ECO:0000256" key="4">
    <source>
        <dbReference type="ARBA" id="ARBA00022692"/>
    </source>
</evidence>
<keyword evidence="6 9" id="KW-1133">Transmembrane helix</keyword>
<feature type="transmembrane region" description="Helical" evidence="9">
    <location>
        <begin position="113"/>
        <end position="130"/>
    </location>
</feature>
<evidence type="ECO:0000313" key="12">
    <source>
        <dbReference type="EMBL" id="TPE46197.1"/>
    </source>
</evidence>
<evidence type="ECO:0000259" key="10">
    <source>
        <dbReference type="Pfam" id="PF01545"/>
    </source>
</evidence>
<evidence type="ECO:0000259" key="11">
    <source>
        <dbReference type="Pfam" id="PF16916"/>
    </source>
</evidence>
<keyword evidence="4 9" id="KW-0812">Transmembrane</keyword>
<reference evidence="12 13" key="1">
    <citation type="submission" date="2019-06" db="EMBL/GenBank/DDBJ databases">
        <title>A novel bacterium of genus Pontibacter, isolated from marine sediment.</title>
        <authorList>
            <person name="Huang H."/>
            <person name="Mo K."/>
            <person name="Hu Y."/>
        </authorList>
    </citation>
    <scope>NUCLEOTIDE SEQUENCE [LARGE SCALE GENOMIC DNA]</scope>
    <source>
        <strain evidence="12 13">HB172049</strain>
    </source>
</reference>
<dbReference type="EMBL" id="VFRQ01000001">
    <property type="protein sequence ID" value="TPE46197.1"/>
    <property type="molecule type" value="Genomic_DNA"/>
</dbReference>
<evidence type="ECO:0000256" key="6">
    <source>
        <dbReference type="ARBA" id="ARBA00022989"/>
    </source>
</evidence>
<comment type="subcellular location">
    <subcellularLocation>
        <location evidence="1">Membrane</location>
        <topology evidence="1">Multi-pass membrane protein</topology>
    </subcellularLocation>
</comment>
<evidence type="ECO:0000256" key="8">
    <source>
        <dbReference type="ARBA" id="ARBA00023136"/>
    </source>
</evidence>
<evidence type="ECO:0000256" key="3">
    <source>
        <dbReference type="ARBA" id="ARBA00022448"/>
    </source>
</evidence>
<dbReference type="Proteomes" id="UP000316727">
    <property type="component" value="Unassembled WGS sequence"/>
</dbReference>
<dbReference type="SUPFAM" id="SSF161111">
    <property type="entry name" value="Cation efflux protein transmembrane domain-like"/>
    <property type="match status" value="1"/>
</dbReference>
<feature type="transmembrane region" description="Helical" evidence="9">
    <location>
        <begin position="76"/>
        <end position="97"/>
    </location>
</feature>
<keyword evidence="13" id="KW-1185">Reference proteome</keyword>
<name>A0A501WGQ7_9BACT</name>
<feature type="domain" description="Cation efflux protein transmembrane" evidence="10">
    <location>
        <begin position="12"/>
        <end position="186"/>
    </location>
</feature>
<keyword evidence="3" id="KW-0813">Transport</keyword>
<feature type="domain" description="Cation efflux protein cytoplasmic" evidence="11">
    <location>
        <begin position="208"/>
        <end position="276"/>
    </location>
</feature>
<dbReference type="InterPro" id="IPR002524">
    <property type="entry name" value="Cation_efflux"/>
</dbReference>
<dbReference type="OrthoDB" id="9809646at2"/>
<sequence length="339" mass="38421">MAEQKKSKSVRTAFLLNLSFTILELVGGLISGSIAILADSLHDFADSLALGLGWYFERKSEKEESNDKYTYGYKRFSMLSALINALVLMLGAIYIFYESTRRILNPQMPKVEWMIGIAILGMALNGLGAWKLKSGKSLNRKVLTIHLLEDTVGWLAVFVVSIILLFWDIPVLDPILAIVINLAVLILVTVKMVDVVKVFLQRVPEGVNVPLLRQKILSLKGVERVNHFHVWGLTSQKKVVTVHVKIKDMDLADQKILKERISEVFQGMDTEHVTIDLQDYTSYVASLFEDHQPRLNVLEDLTRSMALRYAEEMYNDKHCSKEEALERGIVKAEMSLKNL</sequence>
<organism evidence="12 13">
    <name type="scientific">Pontibacter mangrovi</name>
    <dbReference type="NCBI Taxonomy" id="2589816"/>
    <lineage>
        <taxon>Bacteria</taxon>
        <taxon>Pseudomonadati</taxon>
        <taxon>Bacteroidota</taxon>
        <taxon>Cytophagia</taxon>
        <taxon>Cytophagales</taxon>
        <taxon>Hymenobacteraceae</taxon>
        <taxon>Pontibacter</taxon>
    </lineage>
</organism>
<dbReference type="InterPro" id="IPR027470">
    <property type="entry name" value="Cation_efflux_CTD"/>
</dbReference>
<dbReference type="AlphaFoldDB" id="A0A501WGQ7"/>
<evidence type="ECO:0000256" key="2">
    <source>
        <dbReference type="ARBA" id="ARBA00008873"/>
    </source>
</evidence>
<dbReference type="Pfam" id="PF01545">
    <property type="entry name" value="Cation_efflux"/>
    <property type="match status" value="1"/>
</dbReference>
<dbReference type="GO" id="GO:0005886">
    <property type="term" value="C:plasma membrane"/>
    <property type="evidence" value="ECO:0007669"/>
    <property type="project" value="TreeGrafter"/>
</dbReference>
<comment type="caution">
    <text evidence="12">The sequence shown here is derived from an EMBL/GenBank/DDBJ whole genome shotgun (WGS) entry which is preliminary data.</text>
</comment>
<keyword evidence="8 9" id="KW-0472">Membrane</keyword>
<gene>
    <name evidence="12" type="ORF">FJM65_02300</name>
</gene>